<dbReference type="InParanoid" id="D8UI37"/>
<accession>D8UI37</accession>
<dbReference type="GeneID" id="9623408"/>
<feature type="compositionally biased region" description="Polar residues" evidence="1">
    <location>
        <begin position="530"/>
        <end position="539"/>
    </location>
</feature>
<feature type="region of interest" description="Disordered" evidence="1">
    <location>
        <begin position="514"/>
        <end position="539"/>
    </location>
</feature>
<feature type="compositionally biased region" description="Low complexity" evidence="1">
    <location>
        <begin position="168"/>
        <end position="186"/>
    </location>
</feature>
<feature type="region of interest" description="Disordered" evidence="1">
    <location>
        <begin position="558"/>
        <end position="785"/>
    </location>
</feature>
<dbReference type="Proteomes" id="UP000001058">
    <property type="component" value="Unassembled WGS sequence"/>
</dbReference>
<feature type="compositionally biased region" description="Low complexity" evidence="1">
    <location>
        <begin position="462"/>
        <end position="487"/>
    </location>
</feature>
<organism evidence="3">
    <name type="scientific">Volvox carteri f. nagariensis</name>
    <dbReference type="NCBI Taxonomy" id="3068"/>
    <lineage>
        <taxon>Eukaryota</taxon>
        <taxon>Viridiplantae</taxon>
        <taxon>Chlorophyta</taxon>
        <taxon>core chlorophytes</taxon>
        <taxon>Chlorophyceae</taxon>
        <taxon>CS clade</taxon>
        <taxon>Chlamydomonadales</taxon>
        <taxon>Volvocaceae</taxon>
        <taxon>Volvox</taxon>
    </lineage>
</organism>
<dbReference type="EMBL" id="GL378411">
    <property type="protein sequence ID" value="EFJ40604.1"/>
    <property type="molecule type" value="Genomic_DNA"/>
</dbReference>
<feature type="compositionally biased region" description="Polar residues" evidence="1">
    <location>
        <begin position="241"/>
        <end position="256"/>
    </location>
</feature>
<feature type="compositionally biased region" description="Low complexity" evidence="1">
    <location>
        <begin position="565"/>
        <end position="579"/>
    </location>
</feature>
<feature type="region of interest" description="Disordered" evidence="1">
    <location>
        <begin position="1"/>
        <end position="95"/>
    </location>
</feature>
<evidence type="ECO:0000313" key="2">
    <source>
        <dbReference type="EMBL" id="EFJ40604.1"/>
    </source>
</evidence>
<evidence type="ECO:0000313" key="3">
    <source>
        <dbReference type="Proteomes" id="UP000001058"/>
    </source>
</evidence>
<gene>
    <name evidence="2" type="ORF">VOLCADRAFT_99579</name>
</gene>
<dbReference type="OrthoDB" id="553236at2759"/>
<dbReference type="KEGG" id="vcn:VOLCADRAFT_99579"/>
<feature type="region of interest" description="Disordered" evidence="1">
    <location>
        <begin position="449"/>
        <end position="496"/>
    </location>
</feature>
<feature type="compositionally biased region" description="Polar residues" evidence="1">
    <location>
        <begin position="1"/>
        <end position="10"/>
    </location>
</feature>
<keyword evidence="3" id="KW-1185">Reference proteome</keyword>
<dbReference type="RefSeq" id="XP_002958311.1">
    <property type="nucleotide sequence ID" value="XM_002958265.1"/>
</dbReference>
<feature type="compositionally biased region" description="Low complexity" evidence="1">
    <location>
        <begin position="285"/>
        <end position="303"/>
    </location>
</feature>
<proteinExistence type="predicted"/>
<evidence type="ECO:0000256" key="1">
    <source>
        <dbReference type="SAM" id="MobiDB-lite"/>
    </source>
</evidence>
<feature type="region of interest" description="Disordered" evidence="1">
    <location>
        <begin position="124"/>
        <end position="303"/>
    </location>
</feature>
<feature type="compositionally biased region" description="Low complexity" evidence="1">
    <location>
        <begin position="11"/>
        <end position="24"/>
    </location>
</feature>
<feature type="compositionally biased region" description="Gly residues" evidence="1">
    <location>
        <begin position="626"/>
        <end position="635"/>
    </location>
</feature>
<dbReference type="AlphaFoldDB" id="D8UI37"/>
<feature type="compositionally biased region" description="Gly residues" evidence="1">
    <location>
        <begin position="716"/>
        <end position="726"/>
    </location>
</feature>
<feature type="region of interest" description="Disordered" evidence="1">
    <location>
        <begin position="397"/>
        <end position="436"/>
    </location>
</feature>
<protein>
    <submittedName>
        <fullName evidence="2">Uncharacterized protein</fullName>
    </submittedName>
</protein>
<feature type="compositionally biased region" description="Low complexity" evidence="1">
    <location>
        <begin position="727"/>
        <end position="766"/>
    </location>
</feature>
<name>D8UI37_VOLCA</name>
<reference evidence="2 3" key="1">
    <citation type="journal article" date="2010" name="Science">
        <title>Genomic analysis of organismal complexity in the multicellular green alga Volvox carteri.</title>
        <authorList>
            <person name="Prochnik S.E."/>
            <person name="Umen J."/>
            <person name="Nedelcu A.M."/>
            <person name="Hallmann A."/>
            <person name="Miller S.M."/>
            <person name="Nishii I."/>
            <person name="Ferris P."/>
            <person name="Kuo A."/>
            <person name="Mitros T."/>
            <person name="Fritz-Laylin L.K."/>
            <person name="Hellsten U."/>
            <person name="Chapman J."/>
            <person name="Simakov O."/>
            <person name="Rensing S.A."/>
            <person name="Terry A."/>
            <person name="Pangilinan J."/>
            <person name="Kapitonov V."/>
            <person name="Jurka J."/>
            <person name="Salamov A."/>
            <person name="Shapiro H."/>
            <person name="Schmutz J."/>
            <person name="Grimwood J."/>
            <person name="Lindquist E."/>
            <person name="Lucas S."/>
            <person name="Grigoriev I.V."/>
            <person name="Schmitt R."/>
            <person name="Kirk D."/>
            <person name="Rokhsar D.S."/>
        </authorList>
    </citation>
    <scope>NUCLEOTIDE SEQUENCE [LARGE SCALE GENOMIC DNA]</scope>
    <source>
        <strain evidence="3">f. Nagariensis / Eve</strain>
    </source>
</reference>
<sequence>MAAMTTGSICLSSGSASTLTSGGSRPESGCWQQQQQQQQVHNNHGHPHNQLYDATPMSPRRNDLAASPASQMSRRGSAAGGGRPPPSTPPLALKVLLPGSSGDFSDAADAVADVLGSSSLGCGGGGGGGSAAVMSSAPPLHHPHINHQPLPSLVPDGDDDFNQDPQQLLLLARPPPSASRSRSRAPGSPHPQGPLNHQNHHHQHQQNQPEPTSWGLGLEAVRSTGSRTGTAGAGMGLLSSRLPSSGCGSTSTSNAPPGTEPRGMQLPSTPSGSCRSVPDRSLRVGSSEATQQQQPQRSSSLLGSRGAALGVEAGGGAAATAAGVAPAVLAAAEPRVSSSSYKSQMRRLQGAVSALGGGGVEDGCLGDDNFDGAGNAEDDGGNAGGCCGAGAQRLTQLREQSSGGSSLDDAAPPRRAGTTAWGPLAESAPGSLGPGGSFADVFGGHVASGPLSSPSSRTAKPATASNGTGTGTSIGYSRRSPAASSSPVQPPQPSVLRWPLGSAAAAISASGTASPYQEVSAPPLQPHPPSTTSMTIHSTGSSRSVGLAVAVGALLPANPSIRPSPAAAEAATTATKATAPKPPPLQRLPSQSIGFSRRPEDLPAAPSPFNSRSLARGCGGCSSSSSGGGGGGGGTNSTPASWCSPRTPPSPAASDAAGRSGYSRRLEDLPAAPSPGQSRSLRPDSSRAVFRSHASGPAKGSVTSPVPPAPGAWGQPIGGGGGGGGLVLSLGSPSPVATSSSPLSCGAASSGQPLPRQHQHQQRGLQADGSTDDVIDLPVVQGDIK</sequence>